<accession>A0A0F9IWU5</accession>
<protein>
    <submittedName>
        <fullName evidence="1">Uncharacterized protein</fullName>
    </submittedName>
</protein>
<dbReference type="EMBL" id="LAZR01011427">
    <property type="protein sequence ID" value="KKM61743.1"/>
    <property type="molecule type" value="Genomic_DNA"/>
</dbReference>
<evidence type="ECO:0000313" key="1">
    <source>
        <dbReference type="EMBL" id="KKM61743.1"/>
    </source>
</evidence>
<name>A0A0F9IWU5_9ZZZZ</name>
<gene>
    <name evidence="1" type="ORF">LCGC14_1528770</name>
</gene>
<dbReference type="AlphaFoldDB" id="A0A0F9IWU5"/>
<organism evidence="1">
    <name type="scientific">marine sediment metagenome</name>
    <dbReference type="NCBI Taxonomy" id="412755"/>
    <lineage>
        <taxon>unclassified sequences</taxon>
        <taxon>metagenomes</taxon>
        <taxon>ecological metagenomes</taxon>
    </lineage>
</organism>
<comment type="caution">
    <text evidence="1">The sequence shown here is derived from an EMBL/GenBank/DDBJ whole genome shotgun (WGS) entry which is preliminary data.</text>
</comment>
<proteinExistence type="predicted"/>
<sequence>MLVYMSRHSEKSSYEDGYGAFIMWEVGESVKVARRLTTGPPLYATIVSETLTHESAPVVNGAGGQGRWVRELRFDGENELAAISEAQLEFDDRVHGEDAVIG</sequence>
<reference evidence="1" key="1">
    <citation type="journal article" date="2015" name="Nature">
        <title>Complex archaea that bridge the gap between prokaryotes and eukaryotes.</title>
        <authorList>
            <person name="Spang A."/>
            <person name="Saw J.H."/>
            <person name="Jorgensen S.L."/>
            <person name="Zaremba-Niedzwiedzka K."/>
            <person name="Martijn J."/>
            <person name="Lind A.E."/>
            <person name="van Eijk R."/>
            <person name="Schleper C."/>
            <person name="Guy L."/>
            <person name="Ettema T.J."/>
        </authorList>
    </citation>
    <scope>NUCLEOTIDE SEQUENCE</scope>
</reference>